<evidence type="ECO:0000313" key="1">
    <source>
        <dbReference type="EMBL" id="KAK6749877.1"/>
    </source>
</evidence>
<gene>
    <name evidence="1" type="primary">Necator_chrIV.g15391</name>
    <name evidence="1" type="ORF">RB195_002096</name>
</gene>
<reference evidence="1 2" key="1">
    <citation type="submission" date="2023-08" db="EMBL/GenBank/DDBJ databases">
        <title>A Necator americanus chromosomal reference genome.</title>
        <authorList>
            <person name="Ilik V."/>
            <person name="Petrzelkova K.J."/>
            <person name="Pardy F."/>
            <person name="Fuh T."/>
            <person name="Niatou-Singa F.S."/>
            <person name="Gouil Q."/>
            <person name="Baker L."/>
            <person name="Ritchie M.E."/>
            <person name="Jex A.R."/>
            <person name="Gazzola D."/>
            <person name="Li H."/>
            <person name="Toshio Fujiwara R."/>
            <person name="Zhan B."/>
            <person name="Aroian R.V."/>
            <person name="Pafco B."/>
            <person name="Schwarz E.M."/>
        </authorList>
    </citation>
    <scope>NUCLEOTIDE SEQUENCE [LARGE SCALE GENOMIC DNA]</scope>
    <source>
        <strain evidence="1 2">Aroian</strain>
        <tissue evidence="1">Whole animal</tissue>
    </source>
</reference>
<comment type="caution">
    <text evidence="1">The sequence shown here is derived from an EMBL/GenBank/DDBJ whole genome shotgun (WGS) entry which is preliminary data.</text>
</comment>
<sequence>MFLDWDVHQYHYQHHLAAVLAKESGVYQQLRSQRRRECTKTLVLKDTAQCEDLIPLGISTVFINFCEKCSRVATGRLFIPQLISRSFLFCTPRLFWKYFLSVHCIRKHYRTHQKLLQFWFF</sequence>
<dbReference type="Proteomes" id="UP001303046">
    <property type="component" value="Unassembled WGS sequence"/>
</dbReference>
<accession>A0ABR1DHM4</accession>
<protein>
    <submittedName>
        <fullName evidence="1">Uncharacterized protein</fullName>
    </submittedName>
</protein>
<proteinExistence type="predicted"/>
<name>A0ABR1DHM4_NECAM</name>
<dbReference type="EMBL" id="JAVFWL010000004">
    <property type="protein sequence ID" value="KAK6749877.1"/>
    <property type="molecule type" value="Genomic_DNA"/>
</dbReference>
<organism evidence="1 2">
    <name type="scientific">Necator americanus</name>
    <name type="common">Human hookworm</name>
    <dbReference type="NCBI Taxonomy" id="51031"/>
    <lineage>
        <taxon>Eukaryota</taxon>
        <taxon>Metazoa</taxon>
        <taxon>Ecdysozoa</taxon>
        <taxon>Nematoda</taxon>
        <taxon>Chromadorea</taxon>
        <taxon>Rhabditida</taxon>
        <taxon>Rhabditina</taxon>
        <taxon>Rhabditomorpha</taxon>
        <taxon>Strongyloidea</taxon>
        <taxon>Ancylostomatidae</taxon>
        <taxon>Bunostominae</taxon>
        <taxon>Necator</taxon>
    </lineage>
</organism>
<keyword evidence="2" id="KW-1185">Reference proteome</keyword>
<evidence type="ECO:0000313" key="2">
    <source>
        <dbReference type="Proteomes" id="UP001303046"/>
    </source>
</evidence>